<dbReference type="SMART" id="SM00060">
    <property type="entry name" value="FN3"/>
    <property type="match status" value="1"/>
</dbReference>
<dbReference type="SMART" id="SM00408">
    <property type="entry name" value="IGc2"/>
    <property type="match status" value="1"/>
</dbReference>
<dbReference type="VEuPathDB" id="VectorBase:BGLB011001"/>
<evidence type="ECO:0000313" key="15">
    <source>
        <dbReference type="Proteomes" id="UP000076420"/>
    </source>
</evidence>
<dbReference type="InterPro" id="IPR017441">
    <property type="entry name" value="Protein_kinase_ATP_BS"/>
</dbReference>
<evidence type="ECO:0000256" key="10">
    <source>
        <dbReference type="SAM" id="MobiDB-lite"/>
    </source>
</evidence>
<gene>
    <name evidence="14" type="primary">106075065</name>
</gene>
<dbReference type="PROSITE" id="PS00108">
    <property type="entry name" value="PROTEIN_KINASE_ST"/>
    <property type="match status" value="1"/>
</dbReference>
<organism evidence="14 15">
    <name type="scientific">Biomphalaria glabrata</name>
    <name type="common">Bloodfluke planorb</name>
    <name type="synonym">Freshwater snail</name>
    <dbReference type="NCBI Taxonomy" id="6526"/>
    <lineage>
        <taxon>Eukaryota</taxon>
        <taxon>Metazoa</taxon>
        <taxon>Spiralia</taxon>
        <taxon>Lophotrochozoa</taxon>
        <taxon>Mollusca</taxon>
        <taxon>Gastropoda</taxon>
        <taxon>Heterobranchia</taxon>
        <taxon>Euthyneura</taxon>
        <taxon>Panpulmonata</taxon>
        <taxon>Hygrophila</taxon>
        <taxon>Lymnaeoidea</taxon>
        <taxon>Planorbidae</taxon>
        <taxon>Biomphalaria</taxon>
    </lineage>
</organism>
<dbReference type="Pfam" id="PF00069">
    <property type="entry name" value="Pkinase"/>
    <property type="match status" value="1"/>
</dbReference>
<evidence type="ECO:0000256" key="5">
    <source>
        <dbReference type="ARBA" id="ARBA00022741"/>
    </source>
</evidence>
<feature type="domain" description="Ig-like" evidence="12">
    <location>
        <begin position="353"/>
        <end position="444"/>
    </location>
</feature>
<evidence type="ECO:0000256" key="4">
    <source>
        <dbReference type="ARBA" id="ARBA00022737"/>
    </source>
</evidence>
<dbReference type="InterPro" id="IPR003961">
    <property type="entry name" value="FN3_dom"/>
</dbReference>
<dbReference type="InterPro" id="IPR013783">
    <property type="entry name" value="Ig-like_fold"/>
</dbReference>
<keyword evidence="3" id="KW-0808">Transferase</keyword>
<keyword evidence="8" id="KW-0393">Immunoglobulin domain</keyword>
<dbReference type="InterPro" id="IPR003599">
    <property type="entry name" value="Ig_sub"/>
</dbReference>
<dbReference type="InterPro" id="IPR003598">
    <property type="entry name" value="Ig_sub2"/>
</dbReference>
<keyword evidence="4" id="KW-0677">Repeat</keyword>
<dbReference type="InterPro" id="IPR011009">
    <property type="entry name" value="Kinase-like_dom_sf"/>
</dbReference>
<dbReference type="PROSITE" id="PS50835">
    <property type="entry name" value="IG_LIKE"/>
    <property type="match status" value="1"/>
</dbReference>
<evidence type="ECO:0000259" key="13">
    <source>
        <dbReference type="PROSITE" id="PS50853"/>
    </source>
</evidence>
<dbReference type="EnsemblMetazoa" id="BGLB011001-RB">
    <property type="protein sequence ID" value="BGLB011001-PB"/>
    <property type="gene ID" value="BGLB011001"/>
</dbReference>
<evidence type="ECO:0000256" key="9">
    <source>
        <dbReference type="PROSITE-ProRule" id="PRU10141"/>
    </source>
</evidence>
<dbReference type="PROSITE" id="PS50853">
    <property type="entry name" value="FN3"/>
    <property type="match status" value="1"/>
</dbReference>
<accession>A0A2C9K0F2</accession>
<evidence type="ECO:0000259" key="11">
    <source>
        <dbReference type="PROSITE" id="PS50011"/>
    </source>
</evidence>
<dbReference type="GO" id="GO:0043065">
    <property type="term" value="P:positive regulation of apoptotic process"/>
    <property type="evidence" value="ECO:0007669"/>
    <property type="project" value="TreeGrafter"/>
</dbReference>
<dbReference type="AlphaFoldDB" id="A0A2C9K0F2"/>
<dbReference type="Pfam" id="PF07679">
    <property type="entry name" value="I-set"/>
    <property type="match status" value="1"/>
</dbReference>
<feature type="compositionally biased region" description="Polar residues" evidence="10">
    <location>
        <begin position="145"/>
        <end position="161"/>
    </location>
</feature>
<dbReference type="InterPro" id="IPR008271">
    <property type="entry name" value="Ser/Thr_kinase_AS"/>
</dbReference>
<feature type="compositionally biased region" description="Polar residues" evidence="10">
    <location>
        <begin position="1"/>
        <end position="28"/>
    </location>
</feature>
<dbReference type="Pfam" id="PF00041">
    <property type="entry name" value="fn3"/>
    <property type="match status" value="1"/>
</dbReference>
<evidence type="ECO:0000256" key="7">
    <source>
        <dbReference type="ARBA" id="ARBA00022840"/>
    </source>
</evidence>
<dbReference type="GO" id="GO:0005634">
    <property type="term" value="C:nucleus"/>
    <property type="evidence" value="ECO:0007669"/>
    <property type="project" value="TreeGrafter"/>
</dbReference>
<dbReference type="PROSITE" id="PS00107">
    <property type="entry name" value="PROTEIN_KINASE_ATP"/>
    <property type="match status" value="1"/>
</dbReference>
<feature type="region of interest" description="Disordered" evidence="10">
    <location>
        <begin position="1"/>
        <end position="92"/>
    </location>
</feature>
<dbReference type="InterPro" id="IPR013098">
    <property type="entry name" value="Ig_I-set"/>
</dbReference>
<dbReference type="SMART" id="SM00220">
    <property type="entry name" value="S_TKc"/>
    <property type="match status" value="1"/>
</dbReference>
<dbReference type="PANTHER" id="PTHR24342:SF21">
    <property type="entry name" value="TRIO RHO GUANINE NUCLEOTIDE EXCHANGE FACTOR"/>
    <property type="match status" value="1"/>
</dbReference>
<feature type="compositionally biased region" description="Gly residues" evidence="10">
    <location>
        <begin position="68"/>
        <end position="78"/>
    </location>
</feature>
<dbReference type="KEGG" id="bgt:106075065"/>
<reference evidence="14" key="1">
    <citation type="submission" date="2020-05" db="UniProtKB">
        <authorList>
            <consortium name="EnsemblMetazoa"/>
        </authorList>
    </citation>
    <scope>IDENTIFICATION</scope>
    <source>
        <strain evidence="14">BB02</strain>
    </source>
</reference>
<comment type="similarity">
    <text evidence="1">Belongs to the protein kinase superfamily. CAMK Ser/Thr protein kinase family.</text>
</comment>
<dbReference type="InterPro" id="IPR036179">
    <property type="entry name" value="Ig-like_dom_sf"/>
</dbReference>
<dbReference type="Proteomes" id="UP000076420">
    <property type="component" value="Unassembled WGS sequence"/>
</dbReference>
<dbReference type="GO" id="GO:0005524">
    <property type="term" value="F:ATP binding"/>
    <property type="evidence" value="ECO:0007669"/>
    <property type="project" value="UniProtKB-UniRule"/>
</dbReference>
<dbReference type="STRING" id="6526.A0A2C9K0F2"/>
<protein>
    <submittedName>
        <fullName evidence="14">Uncharacterized protein</fullName>
    </submittedName>
</protein>
<dbReference type="InterPro" id="IPR036116">
    <property type="entry name" value="FN3_sf"/>
</dbReference>
<dbReference type="VEuPathDB" id="VectorBase:BGLAX_043132"/>
<evidence type="ECO:0000259" key="12">
    <source>
        <dbReference type="PROSITE" id="PS50835"/>
    </source>
</evidence>
<dbReference type="GO" id="GO:0004674">
    <property type="term" value="F:protein serine/threonine kinase activity"/>
    <property type="evidence" value="ECO:0007669"/>
    <property type="project" value="UniProtKB-KW"/>
</dbReference>
<dbReference type="PROSITE" id="PS50011">
    <property type="entry name" value="PROTEIN_KINASE_DOM"/>
    <property type="match status" value="1"/>
</dbReference>
<dbReference type="InterPro" id="IPR007110">
    <property type="entry name" value="Ig-like_dom"/>
</dbReference>
<feature type="binding site" evidence="9">
    <location>
        <position position="614"/>
    </location>
    <ligand>
        <name>ATP</name>
        <dbReference type="ChEBI" id="CHEBI:30616"/>
    </ligand>
</feature>
<name>A0A2C9K0F2_BIOGL</name>
<dbReference type="Gene3D" id="1.10.510.10">
    <property type="entry name" value="Transferase(Phosphotransferase) domain 1"/>
    <property type="match status" value="1"/>
</dbReference>
<feature type="domain" description="Fibronectin type-III" evidence="13">
    <location>
        <begin position="451"/>
        <end position="554"/>
    </location>
</feature>
<evidence type="ECO:0000256" key="3">
    <source>
        <dbReference type="ARBA" id="ARBA00022679"/>
    </source>
</evidence>
<keyword evidence="5 9" id="KW-0547">Nucleotide-binding</keyword>
<keyword evidence="2" id="KW-0723">Serine/threonine-protein kinase</keyword>
<dbReference type="FunFam" id="2.60.40.10:FF:000080">
    <property type="entry name" value="Myosin light chain kinase, smooth muscle"/>
    <property type="match status" value="1"/>
</dbReference>
<evidence type="ECO:0000256" key="1">
    <source>
        <dbReference type="ARBA" id="ARBA00006692"/>
    </source>
</evidence>
<dbReference type="PANTHER" id="PTHR24342">
    <property type="entry name" value="SERINE/THREONINE-PROTEIN KINASE 17"/>
    <property type="match status" value="1"/>
</dbReference>
<feature type="domain" description="Protein kinase" evidence="11">
    <location>
        <begin position="576"/>
        <end position="830"/>
    </location>
</feature>
<dbReference type="Gene3D" id="3.30.200.20">
    <property type="entry name" value="Phosphorylase Kinase, domain 1"/>
    <property type="match status" value="1"/>
</dbReference>
<dbReference type="CDD" id="cd00063">
    <property type="entry name" value="FN3"/>
    <property type="match status" value="1"/>
</dbReference>
<dbReference type="Gene3D" id="2.60.40.10">
    <property type="entry name" value="Immunoglobulins"/>
    <property type="match status" value="2"/>
</dbReference>
<evidence type="ECO:0000313" key="14">
    <source>
        <dbReference type="EnsemblMetazoa" id="BGLB011001-PB"/>
    </source>
</evidence>
<dbReference type="SMART" id="SM00409">
    <property type="entry name" value="IG"/>
    <property type="match status" value="1"/>
</dbReference>
<dbReference type="SUPFAM" id="SSF49265">
    <property type="entry name" value="Fibronectin type III"/>
    <property type="match status" value="1"/>
</dbReference>
<sequence length="886" mass="97582">MFDLSNRSAPEFNSSVGDSALRKTQSHPINRVHHLSPSKSTFKTVGSPKLKSDRCKSIPGQFPQSLVEGGGTDGGGGDYANDKASCPNSPLDTSRDFLRNLVADGSLRKFSAPAVEPNSGSSSPKPKKTIFDGFRNTLGRKSKSNDSSKSQTDSLPQSPTTSVEAANLFVLDGGNNLEAGMATVETTGEATSAASAATPANVVAATTTSLSPSTTSSRVSGRNVSWEQGPVRHLRGMVPLTLSMAFTAGVPQTGLGVKSSPSRPVRWIKAFPTIYRIMAPRRRFPTGLYRRKSKQMFKIKKPMFRTPQKTEFEFKEKKDNDGMDSLERKSKSLSRDNKPKVKFISAELGFEVPPIVQQPLTSLTVQAGDTATLTCKICGRPRPVVTWRYQDSAVLGPSNRVMMMYNEEGQAILQISNVSAADSGEYSCVAVSDIGSIVTRAMLTVLDRPGPPGQPVIRNQVGTAVHLEWAPPANAQMLPTLGSGVPVQIQGYTIEFREAGATMWQLAIPYVPNTSQVIGDLEPGLTYQFRISANNAIGISEPSKPSQYVAIPSEYELSEREDAPVVMWKATFENDFTDLGEIGKGRFSVVHCCVQKCSGQDLACKFITKRLIRKEAVETEFNTLQSLQHTNLVKVYDLYETPAHYVIIMELLTHGRLLEHIISKHHFDELQAAEYMAQLLDTLQYLHNCRIAHLDIKPENLMIEVSSNTMYLKLIDFGDARHIYNNYYIHPMIGHPEFTSPEVVSGTPVGLFTDIWSVGVLLYVLLSGVSPFLDESQEETCSNIVRNDFCFPDEYFAGISSEAKDLIRFMLVEEQSKRPTAQACLESPWIKKASVPRSSPIRPKPINTSRLSDFIQRRKHQVGGSFTIIRVVLLHVLTETCKCVPT</sequence>
<dbReference type="InterPro" id="IPR000719">
    <property type="entry name" value="Prot_kinase_dom"/>
</dbReference>
<dbReference type="SUPFAM" id="SSF48726">
    <property type="entry name" value="Immunoglobulin"/>
    <property type="match status" value="1"/>
</dbReference>
<proteinExistence type="inferred from homology"/>
<evidence type="ECO:0000256" key="6">
    <source>
        <dbReference type="ARBA" id="ARBA00022777"/>
    </source>
</evidence>
<evidence type="ECO:0000256" key="8">
    <source>
        <dbReference type="ARBA" id="ARBA00023319"/>
    </source>
</evidence>
<evidence type="ECO:0000256" key="2">
    <source>
        <dbReference type="ARBA" id="ARBA00022527"/>
    </source>
</evidence>
<keyword evidence="7 9" id="KW-0067">ATP-binding</keyword>
<dbReference type="SUPFAM" id="SSF56112">
    <property type="entry name" value="Protein kinase-like (PK-like)"/>
    <property type="match status" value="1"/>
</dbReference>
<dbReference type="GO" id="GO:0035556">
    <property type="term" value="P:intracellular signal transduction"/>
    <property type="evidence" value="ECO:0007669"/>
    <property type="project" value="TreeGrafter"/>
</dbReference>
<feature type="region of interest" description="Disordered" evidence="10">
    <location>
        <begin position="111"/>
        <end position="161"/>
    </location>
</feature>
<keyword evidence="6" id="KW-0418">Kinase</keyword>